<feature type="signal peptide" evidence="2">
    <location>
        <begin position="1"/>
        <end position="21"/>
    </location>
</feature>
<evidence type="ECO:0000256" key="2">
    <source>
        <dbReference type="SAM" id="SignalP"/>
    </source>
</evidence>
<gene>
    <name evidence="3" type="ORF">IED13_06960</name>
</gene>
<keyword evidence="2" id="KW-0732">Signal</keyword>
<evidence type="ECO:0000256" key="1">
    <source>
        <dbReference type="SAM" id="MobiDB-lite"/>
    </source>
</evidence>
<name>A0A927E7Y5_9HYPH</name>
<dbReference type="EMBL" id="JACXWY010000003">
    <property type="protein sequence ID" value="MBD3845430.1"/>
    <property type="molecule type" value="Genomic_DNA"/>
</dbReference>
<dbReference type="AlphaFoldDB" id="A0A927E7Y5"/>
<dbReference type="Proteomes" id="UP000619295">
    <property type="component" value="Unassembled WGS sequence"/>
</dbReference>
<keyword evidence="4" id="KW-1185">Reference proteome</keyword>
<evidence type="ECO:0000313" key="4">
    <source>
        <dbReference type="Proteomes" id="UP000619295"/>
    </source>
</evidence>
<comment type="caution">
    <text evidence="3">The sequence shown here is derived from an EMBL/GenBank/DDBJ whole genome shotgun (WGS) entry which is preliminary data.</text>
</comment>
<organism evidence="3 4">
    <name type="scientific">Bosea spartocytisi</name>
    <dbReference type="NCBI Taxonomy" id="2773451"/>
    <lineage>
        <taxon>Bacteria</taxon>
        <taxon>Pseudomonadati</taxon>
        <taxon>Pseudomonadota</taxon>
        <taxon>Alphaproteobacteria</taxon>
        <taxon>Hyphomicrobiales</taxon>
        <taxon>Boseaceae</taxon>
        <taxon>Bosea</taxon>
    </lineage>
</organism>
<feature type="region of interest" description="Disordered" evidence="1">
    <location>
        <begin position="67"/>
        <end position="93"/>
    </location>
</feature>
<feature type="chain" id="PRO_5036950416" evidence="2">
    <location>
        <begin position="22"/>
        <end position="93"/>
    </location>
</feature>
<proteinExistence type="predicted"/>
<sequence>MKKLSLMLACLLLAGSLLAPAAQAQSTPSPGPAVKQRAPGVPIAPQPGEVSRLRSEERGLFHQYGRVAQDGRAAQEANRDLPMPRGVPSIIAP</sequence>
<protein>
    <submittedName>
        <fullName evidence="3">Uncharacterized protein</fullName>
    </submittedName>
</protein>
<reference evidence="3" key="1">
    <citation type="submission" date="2020-09" db="EMBL/GenBank/DDBJ databases">
        <title>Bosea spartocytisi sp. nov. a root nodule endophyte of Spartocytisus supranubius in the high mountain ecosystem fo the Teide National Park (Canary Islands, Spain).</title>
        <authorList>
            <person name="Pulido-Suarez L."/>
            <person name="Peix A."/>
            <person name="Igual J.M."/>
            <person name="Socas-Perez N."/>
            <person name="Velazquez E."/>
            <person name="Flores-Felix J.D."/>
            <person name="Leon-Barrios M."/>
        </authorList>
    </citation>
    <scope>NUCLEOTIDE SEQUENCE</scope>
    <source>
        <strain evidence="3">SSUT16</strain>
    </source>
</reference>
<dbReference type="RefSeq" id="WP_191123764.1">
    <property type="nucleotide sequence ID" value="NZ_JACXWY010000003.1"/>
</dbReference>
<evidence type="ECO:0000313" key="3">
    <source>
        <dbReference type="EMBL" id="MBD3845430.1"/>
    </source>
</evidence>
<accession>A0A927E7Y5</accession>
<feature type="region of interest" description="Disordered" evidence="1">
    <location>
        <begin position="21"/>
        <end position="49"/>
    </location>
</feature>